<dbReference type="SUPFAM" id="SSF47240">
    <property type="entry name" value="Ferritin-like"/>
    <property type="match status" value="1"/>
</dbReference>
<dbReference type="InterPro" id="IPR047114">
    <property type="entry name" value="YciF"/>
</dbReference>
<feature type="compositionally biased region" description="Low complexity" evidence="1">
    <location>
        <begin position="11"/>
        <end position="28"/>
    </location>
</feature>
<dbReference type="PANTHER" id="PTHR30565:SF9">
    <property type="entry name" value="PROTEIN YCIF"/>
    <property type="match status" value="1"/>
</dbReference>
<dbReference type="RefSeq" id="WP_113678659.1">
    <property type="nucleotide sequence ID" value="NZ_CP030261.1"/>
</dbReference>
<gene>
    <name evidence="2" type="ORF">HYN86_14355</name>
</gene>
<dbReference type="EMBL" id="CP030261">
    <property type="protein sequence ID" value="AXB57715.1"/>
    <property type="molecule type" value="Genomic_DNA"/>
</dbReference>
<organism evidence="2 3">
    <name type="scientific">Flavobacterium fluviale</name>
    <dbReference type="NCBI Taxonomy" id="2249356"/>
    <lineage>
        <taxon>Bacteria</taxon>
        <taxon>Pseudomonadati</taxon>
        <taxon>Bacteroidota</taxon>
        <taxon>Flavobacteriia</taxon>
        <taxon>Flavobacteriales</taxon>
        <taxon>Flavobacteriaceae</taxon>
        <taxon>Flavobacterium</taxon>
    </lineage>
</organism>
<dbReference type="Gene3D" id="1.20.1260.10">
    <property type="match status" value="1"/>
</dbReference>
<protein>
    <submittedName>
        <fullName evidence="2">Uncharacterized protein</fullName>
    </submittedName>
</protein>
<feature type="region of interest" description="Disordered" evidence="1">
    <location>
        <begin position="1"/>
        <end position="33"/>
    </location>
</feature>
<dbReference type="PANTHER" id="PTHR30565">
    <property type="entry name" value="PROTEIN YCIF"/>
    <property type="match status" value="1"/>
</dbReference>
<dbReference type="InterPro" id="IPR010287">
    <property type="entry name" value="DUF892_YciF-like"/>
</dbReference>
<evidence type="ECO:0000256" key="1">
    <source>
        <dbReference type="SAM" id="MobiDB-lite"/>
    </source>
</evidence>
<name>A0A344LUX3_9FLAO</name>
<dbReference type="AlphaFoldDB" id="A0A344LUX3"/>
<dbReference type="InterPro" id="IPR012347">
    <property type="entry name" value="Ferritin-like"/>
</dbReference>
<evidence type="ECO:0000313" key="2">
    <source>
        <dbReference type="EMBL" id="AXB57715.1"/>
    </source>
</evidence>
<dbReference type="Proteomes" id="UP000251561">
    <property type="component" value="Chromosome"/>
</dbReference>
<dbReference type="Pfam" id="PF05974">
    <property type="entry name" value="DUF892"/>
    <property type="match status" value="1"/>
</dbReference>
<dbReference type="OrthoDB" id="9795056at2"/>
<dbReference type="InterPro" id="IPR009078">
    <property type="entry name" value="Ferritin-like_SF"/>
</dbReference>
<reference evidence="2 3" key="1">
    <citation type="submission" date="2018-06" db="EMBL/GenBank/DDBJ databases">
        <title>Genome sequencing of Flavobacterium.</title>
        <authorList>
            <person name="Baek M.-G."/>
            <person name="Yi H."/>
        </authorList>
    </citation>
    <scope>NUCLEOTIDE SEQUENCE [LARGE SCALE GENOMIC DNA]</scope>
    <source>
        <strain evidence="2 3">HYN0086</strain>
    </source>
</reference>
<evidence type="ECO:0000313" key="3">
    <source>
        <dbReference type="Proteomes" id="UP000251561"/>
    </source>
</evidence>
<accession>A0A344LUX3</accession>
<dbReference type="KEGG" id="ffl:HYN86_14355"/>
<keyword evidence="3" id="KW-1185">Reference proteome</keyword>
<proteinExistence type="predicted"/>
<dbReference type="CDD" id="cd07909">
    <property type="entry name" value="YciF"/>
    <property type="match status" value="1"/>
</dbReference>
<sequence length="203" mass="21745">MKTADKKTTTAKKTTVASKTASKTATAKNGAVKAKASAAEGLRELFVDSLKDIYWAEKALTKALPKMAKNATSENLIKAINDHLAVTQEQTARLEKVFSLVGEKAAAKKCDAMEGLIKEGESIMEETEKGPVRDAGIIAASQKIEHYEIATYGTIAAFATTLGEDDAVLLLEKTLAEEKEADTLLTEAAYNTINFDAAAEDQE</sequence>